<feature type="region of interest" description="Disordered" evidence="1">
    <location>
        <begin position="1"/>
        <end position="20"/>
    </location>
</feature>
<evidence type="ECO:0000313" key="3">
    <source>
        <dbReference type="Proteomes" id="UP000009169"/>
    </source>
</evidence>
<protein>
    <submittedName>
        <fullName evidence="2">Uncharacterized protein</fullName>
    </submittedName>
</protein>
<dbReference type="EMBL" id="DS995721">
    <property type="protein sequence ID" value="EGE02126.1"/>
    <property type="molecule type" value="Genomic_DNA"/>
</dbReference>
<dbReference type="VEuPathDB" id="FungiDB:TEQG_01165"/>
<sequence length="64" mass="6849">MGVANRGQEPRKTWGGLVQATDSQVGTKLAFTLRAESGQARGEDEGQGDREDGQEEEEGEGEGR</sequence>
<dbReference type="HOGENOM" id="CLU_2869246_0_0_1"/>
<feature type="compositionally biased region" description="Basic and acidic residues" evidence="1">
    <location>
        <begin position="41"/>
        <end position="51"/>
    </location>
</feature>
<feature type="compositionally biased region" description="Acidic residues" evidence="1">
    <location>
        <begin position="52"/>
        <end position="64"/>
    </location>
</feature>
<name>F2PJQ8_TRIEC</name>
<evidence type="ECO:0000256" key="1">
    <source>
        <dbReference type="SAM" id="MobiDB-lite"/>
    </source>
</evidence>
<reference evidence="3" key="1">
    <citation type="journal article" date="2012" name="MBio">
        <title>Comparative genome analysis of Trichophyton rubrum and related dermatophytes reveals candidate genes involved in infection.</title>
        <authorList>
            <person name="Martinez D.A."/>
            <person name="Oliver B.G."/>
            <person name="Graeser Y."/>
            <person name="Goldberg J.M."/>
            <person name="Li W."/>
            <person name="Martinez-Rossi N.M."/>
            <person name="Monod M."/>
            <person name="Shelest E."/>
            <person name="Barton R.C."/>
            <person name="Birch E."/>
            <person name="Brakhage A.A."/>
            <person name="Chen Z."/>
            <person name="Gurr S.J."/>
            <person name="Heiman D."/>
            <person name="Heitman J."/>
            <person name="Kosti I."/>
            <person name="Rossi A."/>
            <person name="Saif S."/>
            <person name="Samalova M."/>
            <person name="Saunders C.W."/>
            <person name="Shea T."/>
            <person name="Summerbell R.C."/>
            <person name="Xu J."/>
            <person name="Young S."/>
            <person name="Zeng Q."/>
            <person name="Birren B.W."/>
            <person name="Cuomo C.A."/>
            <person name="White T.C."/>
        </authorList>
    </citation>
    <scope>NUCLEOTIDE SEQUENCE [LARGE SCALE GENOMIC DNA]</scope>
    <source>
        <strain evidence="3">ATCC MYA-4606 / CBS 127.97</strain>
    </source>
</reference>
<organism evidence="2 3">
    <name type="scientific">Trichophyton equinum (strain ATCC MYA-4606 / CBS 127.97)</name>
    <name type="common">Horse ringworm fungus</name>
    <dbReference type="NCBI Taxonomy" id="559882"/>
    <lineage>
        <taxon>Eukaryota</taxon>
        <taxon>Fungi</taxon>
        <taxon>Dikarya</taxon>
        <taxon>Ascomycota</taxon>
        <taxon>Pezizomycotina</taxon>
        <taxon>Eurotiomycetes</taxon>
        <taxon>Eurotiomycetidae</taxon>
        <taxon>Onygenales</taxon>
        <taxon>Arthrodermataceae</taxon>
        <taxon>Trichophyton</taxon>
    </lineage>
</organism>
<proteinExistence type="predicted"/>
<gene>
    <name evidence="2" type="ORF">TEQG_01165</name>
</gene>
<accession>F2PJQ8</accession>
<dbReference type="Proteomes" id="UP000009169">
    <property type="component" value="Unassembled WGS sequence"/>
</dbReference>
<evidence type="ECO:0000313" key="2">
    <source>
        <dbReference type="EMBL" id="EGE02126.1"/>
    </source>
</evidence>
<keyword evidence="3" id="KW-1185">Reference proteome</keyword>
<feature type="region of interest" description="Disordered" evidence="1">
    <location>
        <begin position="33"/>
        <end position="64"/>
    </location>
</feature>
<dbReference type="AlphaFoldDB" id="F2PJQ8"/>